<feature type="transmembrane region" description="Helical" evidence="5">
    <location>
        <begin position="504"/>
        <end position="524"/>
    </location>
</feature>
<evidence type="ECO:0000259" key="6">
    <source>
        <dbReference type="Pfam" id="PF00520"/>
    </source>
</evidence>
<feature type="domain" description="TRPM-like" evidence="7">
    <location>
        <begin position="78"/>
        <end position="202"/>
    </location>
</feature>
<evidence type="ECO:0008006" key="9">
    <source>
        <dbReference type="Google" id="ProtNLM"/>
    </source>
</evidence>
<dbReference type="AlphaFoldDB" id="A0A7S3B8D3"/>
<keyword evidence="3 5" id="KW-1133">Transmembrane helix</keyword>
<evidence type="ECO:0000256" key="1">
    <source>
        <dbReference type="ARBA" id="ARBA00004141"/>
    </source>
</evidence>
<dbReference type="InterPro" id="IPR005821">
    <property type="entry name" value="Ion_trans_dom"/>
</dbReference>
<evidence type="ECO:0000256" key="2">
    <source>
        <dbReference type="ARBA" id="ARBA00022692"/>
    </source>
</evidence>
<dbReference type="GO" id="GO:0030001">
    <property type="term" value="P:metal ion transport"/>
    <property type="evidence" value="ECO:0007669"/>
    <property type="project" value="TreeGrafter"/>
</dbReference>
<evidence type="ECO:0000256" key="3">
    <source>
        <dbReference type="ARBA" id="ARBA00022989"/>
    </source>
</evidence>
<protein>
    <recommendedName>
        <fullName evidence="9">Ion transport domain-containing protein</fullName>
    </recommendedName>
</protein>
<dbReference type="PANTHER" id="PTHR13800:SF1">
    <property type="entry name" value="TRANSIENT RECEPTOR POTENTIAL CATION CHANNEL TRPM"/>
    <property type="match status" value="1"/>
</dbReference>
<keyword evidence="4 5" id="KW-0472">Membrane</keyword>
<dbReference type="Pfam" id="PF00520">
    <property type="entry name" value="Ion_trans"/>
    <property type="match status" value="1"/>
</dbReference>
<evidence type="ECO:0000313" key="8">
    <source>
        <dbReference type="EMBL" id="CAE0125802.1"/>
    </source>
</evidence>
<sequence>MPDEGDEGHQDRLLFARRRAEKGKRSKAEIPQLSNAREPEHRLLGKLKHKASCPHEYYPADVWEMLCKVTPGFQRYWGHKLQKKTKMSAEERVGVRALDIFLWSVFLGNNELASVLRTECQEPMRAALLAAKVCLEMAELLPIESADLQTAADEHEDWAIKVLELSANQDAARIMLTALSFHWDRNVIQLALQNKMKRFVAHRHCQNLCDSFLHGDVDPNMYGGKSELTCRAVIKRSHDSTFVWYLILCAIIPGLISSPFGPNMERAPRAKGDLRWFDFYNVPLIKQLNRCIFYSLYVLLYSWVVVVPMLQSAAWTIDLDVISELRPELLSEVVETTTSTDPTQNASTIFDDFEGDYSYRRMLRPRGGGAGGSTEEASPVEQMLRSAYRTELNENLGTPEIVLIVWTLNYILDEWSQWVMKPSSFDVDLWNQYDYVMLTTTSIAFLIRLIAHWSNDEDHVLLDTHGILALNSLLVWCRLLQYLSMHKSSGVLIIMVMEMIKDMGTWVVLSIVFMLAFTTAFLGISATPDGSFQGPIALPAWAMYGEFDTDTVSSWNPSLGPGLLWLYVLVSNVLLVNLLIAMMSDTYTNIKENADIEWKYTRMTNVLEAVERTHPLPPPLSLPVLTLNFIQWAFFGRRWEKPSLDLSGSGKPDDWDTGGVLWVQKRKKEAASRAAIAELRKTKEIEDELGTDARVKRLEGLMQELLVHVESWAEQRTIDAIRNKATTAG</sequence>
<dbReference type="InterPro" id="IPR050927">
    <property type="entry name" value="TRPM"/>
</dbReference>
<dbReference type="InterPro" id="IPR057366">
    <property type="entry name" value="TRPM-like"/>
</dbReference>
<name>A0A7S3B8D3_9EUKA</name>
<feature type="transmembrane region" description="Helical" evidence="5">
    <location>
        <begin position="242"/>
        <end position="261"/>
    </location>
</feature>
<dbReference type="GO" id="GO:0005261">
    <property type="term" value="F:monoatomic cation channel activity"/>
    <property type="evidence" value="ECO:0007669"/>
    <property type="project" value="TreeGrafter"/>
</dbReference>
<evidence type="ECO:0000256" key="5">
    <source>
        <dbReference type="SAM" id="Phobius"/>
    </source>
</evidence>
<dbReference type="PANTHER" id="PTHR13800">
    <property type="entry name" value="TRANSIENT RECEPTOR POTENTIAL CATION CHANNEL, SUBFAMILY M, MEMBER 6"/>
    <property type="match status" value="1"/>
</dbReference>
<evidence type="ECO:0000256" key="4">
    <source>
        <dbReference type="ARBA" id="ARBA00023136"/>
    </source>
</evidence>
<proteinExistence type="predicted"/>
<feature type="transmembrane region" description="Helical" evidence="5">
    <location>
        <begin position="564"/>
        <end position="583"/>
    </location>
</feature>
<organism evidence="8">
    <name type="scientific">Haptolina ericina</name>
    <dbReference type="NCBI Taxonomy" id="156174"/>
    <lineage>
        <taxon>Eukaryota</taxon>
        <taxon>Haptista</taxon>
        <taxon>Haptophyta</taxon>
        <taxon>Prymnesiophyceae</taxon>
        <taxon>Prymnesiales</taxon>
        <taxon>Prymnesiaceae</taxon>
        <taxon>Haptolina</taxon>
    </lineage>
</organism>
<comment type="subcellular location">
    <subcellularLocation>
        <location evidence="1">Membrane</location>
        <topology evidence="1">Multi-pass membrane protein</topology>
    </subcellularLocation>
</comment>
<feature type="transmembrane region" description="Helical" evidence="5">
    <location>
        <begin position="291"/>
        <end position="310"/>
    </location>
</feature>
<accession>A0A7S3B8D3</accession>
<evidence type="ECO:0000259" key="7">
    <source>
        <dbReference type="Pfam" id="PF25508"/>
    </source>
</evidence>
<dbReference type="EMBL" id="HBHX01046527">
    <property type="protein sequence ID" value="CAE0125802.1"/>
    <property type="molecule type" value="Transcribed_RNA"/>
</dbReference>
<gene>
    <name evidence="8" type="ORF">HERI1096_LOCUS25753</name>
</gene>
<dbReference type="Pfam" id="PF25508">
    <property type="entry name" value="TRPM2"/>
    <property type="match status" value="1"/>
</dbReference>
<feature type="transmembrane region" description="Helical" evidence="5">
    <location>
        <begin position="433"/>
        <end position="453"/>
    </location>
</feature>
<dbReference type="GO" id="GO:0005886">
    <property type="term" value="C:plasma membrane"/>
    <property type="evidence" value="ECO:0007669"/>
    <property type="project" value="TreeGrafter"/>
</dbReference>
<feature type="domain" description="Ion transport" evidence="6">
    <location>
        <begin position="394"/>
        <end position="594"/>
    </location>
</feature>
<reference evidence="8" key="1">
    <citation type="submission" date="2021-01" db="EMBL/GenBank/DDBJ databases">
        <authorList>
            <person name="Corre E."/>
            <person name="Pelletier E."/>
            <person name="Niang G."/>
            <person name="Scheremetjew M."/>
            <person name="Finn R."/>
            <person name="Kale V."/>
            <person name="Holt S."/>
            <person name="Cochrane G."/>
            <person name="Meng A."/>
            <person name="Brown T."/>
            <person name="Cohen L."/>
        </authorList>
    </citation>
    <scope>NUCLEOTIDE SEQUENCE</scope>
    <source>
        <strain evidence="8">CCMP281</strain>
    </source>
</reference>
<keyword evidence="2 5" id="KW-0812">Transmembrane</keyword>